<keyword evidence="15" id="KW-1185">Reference proteome</keyword>
<dbReference type="PROSITE" id="PS50016">
    <property type="entry name" value="ZF_PHD_2"/>
    <property type="match status" value="1"/>
</dbReference>
<evidence type="ECO:0000256" key="3">
    <source>
        <dbReference type="ARBA" id="ARBA00022723"/>
    </source>
</evidence>
<evidence type="ECO:0000256" key="6">
    <source>
        <dbReference type="ARBA" id="ARBA00022853"/>
    </source>
</evidence>
<protein>
    <recommendedName>
        <fullName evidence="11">Chromatin modification-related protein</fullName>
    </recommendedName>
</protein>
<evidence type="ECO:0000256" key="2">
    <source>
        <dbReference type="ARBA" id="ARBA00010210"/>
    </source>
</evidence>
<dbReference type="PANTHER" id="PTHR10333:SF42">
    <property type="entry name" value="INHIBITOR OF GROWTH PROTEIN 5"/>
    <property type="match status" value="1"/>
</dbReference>
<dbReference type="STRING" id="101091.A0A1C7MZD5"/>
<keyword evidence="3 9" id="KW-0479">Metal-binding</keyword>
<dbReference type="GO" id="GO:0005634">
    <property type="term" value="C:nucleus"/>
    <property type="evidence" value="ECO:0007669"/>
    <property type="project" value="UniProtKB-SubCell"/>
</dbReference>
<comment type="similarity">
    <text evidence="2 11">Belongs to the ING family.</text>
</comment>
<comment type="caution">
    <text evidence="14">The sequence shown here is derived from an EMBL/GenBank/DDBJ whole genome shotgun (WGS) entry which is preliminary data.</text>
</comment>
<comment type="subcellular location">
    <subcellularLocation>
        <location evidence="1 11">Nucleus</location>
    </subcellularLocation>
</comment>
<name>A0A1C7MZD5_9FUNG</name>
<dbReference type="InterPro" id="IPR019787">
    <property type="entry name" value="Znf_PHD-finger"/>
</dbReference>
<feature type="site" description="Histone H3K4me3 binding" evidence="8">
    <location>
        <position position="217"/>
    </location>
</feature>
<dbReference type="InterPro" id="IPR019786">
    <property type="entry name" value="Zinc_finger_PHD-type_CS"/>
</dbReference>
<feature type="binding site" evidence="9">
    <location>
        <position position="245"/>
    </location>
    <ligand>
        <name>Zn(2+)</name>
        <dbReference type="ChEBI" id="CHEBI:29105"/>
        <label>1</label>
    </ligand>
</feature>
<dbReference type="Gene3D" id="3.30.40.10">
    <property type="entry name" value="Zinc/RING finger domain, C3HC4 (zinc finger)"/>
    <property type="match status" value="1"/>
</dbReference>
<dbReference type="InParanoid" id="A0A1C7MZD5"/>
<comment type="subunit">
    <text evidence="11">Component of an histone acetyltransferase complex. Interacts with H3K4me3 and to a lesser extent with H3K4me2.</text>
</comment>
<dbReference type="InterPro" id="IPR001965">
    <property type="entry name" value="Znf_PHD"/>
</dbReference>
<dbReference type="InterPro" id="IPR024610">
    <property type="entry name" value="ING_N_histone-binding"/>
</dbReference>
<keyword evidence="4 10" id="KW-0863">Zinc-finger</keyword>
<comment type="domain">
    <text evidence="11">The PHD-type zinc finger mediates the binding to H3K4me3.</text>
</comment>
<dbReference type="PROSITE" id="PS01359">
    <property type="entry name" value="ZF_PHD_1"/>
    <property type="match status" value="1"/>
</dbReference>
<proteinExistence type="inferred from homology"/>
<accession>A0A1C7MZD5</accession>
<dbReference type="FunCoup" id="A0A1C7MZD5">
    <property type="interactions" value="143"/>
</dbReference>
<evidence type="ECO:0000259" key="13">
    <source>
        <dbReference type="PROSITE" id="PS50016"/>
    </source>
</evidence>
<dbReference type="InterPro" id="IPR028651">
    <property type="entry name" value="ING_fam"/>
</dbReference>
<evidence type="ECO:0000313" key="14">
    <source>
        <dbReference type="EMBL" id="OBZ82183.1"/>
    </source>
</evidence>
<organism evidence="14 15">
    <name type="scientific">Choanephora cucurbitarum</name>
    <dbReference type="NCBI Taxonomy" id="101091"/>
    <lineage>
        <taxon>Eukaryota</taxon>
        <taxon>Fungi</taxon>
        <taxon>Fungi incertae sedis</taxon>
        <taxon>Mucoromycota</taxon>
        <taxon>Mucoromycotina</taxon>
        <taxon>Mucoromycetes</taxon>
        <taxon>Mucorales</taxon>
        <taxon>Mucorineae</taxon>
        <taxon>Choanephoraceae</taxon>
        <taxon>Choanephoroideae</taxon>
        <taxon>Choanephora</taxon>
    </lineage>
</organism>
<evidence type="ECO:0000256" key="1">
    <source>
        <dbReference type="ARBA" id="ARBA00004123"/>
    </source>
</evidence>
<dbReference type="SMART" id="SM01408">
    <property type="entry name" value="ING"/>
    <property type="match status" value="1"/>
</dbReference>
<feature type="site" description="Histone H3K4me3 binding" evidence="8">
    <location>
        <position position="240"/>
    </location>
</feature>
<reference evidence="14 15" key="1">
    <citation type="submission" date="2016-03" db="EMBL/GenBank/DDBJ databases">
        <title>Choanephora cucurbitarum.</title>
        <authorList>
            <person name="Min B."/>
            <person name="Park H."/>
            <person name="Park J.-H."/>
            <person name="Shin H.-D."/>
            <person name="Choi I.-G."/>
        </authorList>
    </citation>
    <scope>NUCLEOTIDE SEQUENCE [LARGE SCALE GENOMIC DNA]</scope>
    <source>
        <strain evidence="14 15">KUS-F28377</strain>
    </source>
</reference>
<evidence type="ECO:0000256" key="7">
    <source>
        <dbReference type="ARBA" id="ARBA00023242"/>
    </source>
</evidence>
<feature type="binding site" evidence="9">
    <location>
        <position position="236"/>
    </location>
    <ligand>
        <name>Zn(2+)</name>
        <dbReference type="ChEBI" id="CHEBI:29105"/>
        <label>2</label>
    </ligand>
</feature>
<dbReference type="CDD" id="cd15505">
    <property type="entry name" value="PHD_ING"/>
    <property type="match status" value="1"/>
</dbReference>
<evidence type="ECO:0000256" key="4">
    <source>
        <dbReference type="ARBA" id="ARBA00022771"/>
    </source>
</evidence>
<evidence type="ECO:0000313" key="15">
    <source>
        <dbReference type="Proteomes" id="UP000093000"/>
    </source>
</evidence>
<feature type="region of interest" description="Disordered" evidence="12">
    <location>
        <begin position="150"/>
        <end position="206"/>
    </location>
</feature>
<keyword evidence="6 11" id="KW-0156">Chromatin regulator</keyword>
<dbReference type="Proteomes" id="UP000093000">
    <property type="component" value="Unassembled WGS sequence"/>
</dbReference>
<dbReference type="GO" id="GO:0006355">
    <property type="term" value="P:regulation of DNA-templated transcription"/>
    <property type="evidence" value="ECO:0007669"/>
    <property type="project" value="TreeGrafter"/>
</dbReference>
<dbReference type="InterPro" id="IPR011011">
    <property type="entry name" value="Znf_FYVE_PHD"/>
</dbReference>
<dbReference type="GO" id="GO:0008270">
    <property type="term" value="F:zinc ion binding"/>
    <property type="evidence" value="ECO:0007669"/>
    <property type="project" value="UniProtKB-KW"/>
</dbReference>
<feature type="binding site" evidence="9">
    <location>
        <position position="242"/>
    </location>
    <ligand>
        <name>Zn(2+)</name>
        <dbReference type="ChEBI" id="CHEBI:29105"/>
        <label>1</label>
    </ligand>
</feature>
<comment type="function">
    <text evidence="11">Component of an histone acetyltransferase complex.</text>
</comment>
<feature type="domain" description="PHD-type" evidence="13">
    <location>
        <begin position="215"/>
        <end position="264"/>
    </location>
</feature>
<evidence type="ECO:0000256" key="12">
    <source>
        <dbReference type="SAM" id="MobiDB-lite"/>
    </source>
</evidence>
<feature type="binding site" evidence="9">
    <location>
        <position position="220"/>
    </location>
    <ligand>
        <name>Zn(2+)</name>
        <dbReference type="ChEBI" id="CHEBI:29105"/>
        <label>1</label>
    </ligand>
</feature>
<dbReference type="SUPFAM" id="SSF57903">
    <property type="entry name" value="FYVE/PHD zinc finger"/>
    <property type="match status" value="1"/>
</dbReference>
<evidence type="ECO:0000256" key="10">
    <source>
        <dbReference type="PROSITE-ProRule" id="PRU00146"/>
    </source>
</evidence>
<feature type="site" description="Histone H3K4me3 binding" evidence="8">
    <location>
        <position position="232"/>
    </location>
</feature>
<feature type="binding site" evidence="9">
    <location>
        <position position="258"/>
    </location>
    <ligand>
        <name>Zn(2+)</name>
        <dbReference type="ChEBI" id="CHEBI:29105"/>
        <label>2</label>
    </ligand>
</feature>
<evidence type="ECO:0000256" key="11">
    <source>
        <dbReference type="RuleBase" id="RU361213"/>
    </source>
</evidence>
<feature type="binding site" evidence="9">
    <location>
        <position position="218"/>
    </location>
    <ligand>
        <name>Zn(2+)</name>
        <dbReference type="ChEBI" id="CHEBI:29105"/>
        <label>1</label>
    </ligand>
</feature>
<keyword evidence="7 11" id="KW-0539">Nucleus</keyword>
<dbReference type="EMBL" id="LUGH01000931">
    <property type="protein sequence ID" value="OBZ82183.1"/>
    <property type="molecule type" value="Genomic_DNA"/>
</dbReference>
<gene>
    <name evidence="14" type="primary">ING4_1</name>
    <name evidence="14" type="ORF">A0J61_09767</name>
</gene>
<feature type="binding site" evidence="9">
    <location>
        <position position="231"/>
    </location>
    <ligand>
        <name>Zn(2+)</name>
        <dbReference type="ChEBI" id="CHEBI:29105"/>
        <label>2</label>
    </ligand>
</feature>
<sequence>MSKSLIDSLIYIDDYIDIVEALQIDLQKNFTLLKEMDGYAQDSTCSTAKAAIDLIDNIDNLSANDRFTQLKQLVQLLEETVQRSSEKAALAKVTLDAVDRHCNRLDADLVKFEENHPIGSIRIASLPGLIPSSRSLREYSRMSLGEKITKKMSDKQSIKKRRIGKEDFNRALKETPRSRNTQTEKNTKPKALPSRKNNSKLKTSDMDMSIDPNEPVYCYCQGVSYGEMVACDNADCDIEWFHIACVDLKAAPKGKWFCDNCSKYKGKNRR</sequence>
<dbReference type="CDD" id="cd16859">
    <property type="entry name" value="ING_ING4_5"/>
    <property type="match status" value="1"/>
</dbReference>
<dbReference type="InterPro" id="IPR013083">
    <property type="entry name" value="Znf_RING/FYVE/PHD"/>
</dbReference>
<keyword evidence="5 9" id="KW-0862">Zinc</keyword>
<dbReference type="GO" id="GO:0006325">
    <property type="term" value="P:chromatin organization"/>
    <property type="evidence" value="ECO:0007669"/>
    <property type="project" value="UniProtKB-KW"/>
</dbReference>
<dbReference type="PANTHER" id="PTHR10333">
    <property type="entry name" value="INHIBITOR OF GROWTH PROTEIN"/>
    <property type="match status" value="1"/>
</dbReference>
<evidence type="ECO:0000256" key="8">
    <source>
        <dbReference type="PIRSR" id="PIRSR628651-50"/>
    </source>
</evidence>
<evidence type="ECO:0000256" key="5">
    <source>
        <dbReference type="ARBA" id="ARBA00022833"/>
    </source>
</evidence>
<feature type="binding site" evidence="9">
    <location>
        <position position="261"/>
    </location>
    <ligand>
        <name>Zn(2+)</name>
        <dbReference type="ChEBI" id="CHEBI:29105"/>
        <label>2</label>
    </ligand>
</feature>
<feature type="compositionally biased region" description="Basic and acidic residues" evidence="12">
    <location>
        <begin position="164"/>
        <end position="177"/>
    </location>
</feature>
<dbReference type="AlphaFoldDB" id="A0A1C7MZD5"/>
<dbReference type="SMART" id="SM00249">
    <property type="entry name" value="PHD"/>
    <property type="match status" value="1"/>
</dbReference>
<dbReference type="Pfam" id="PF12998">
    <property type="entry name" value="ING"/>
    <property type="match status" value="1"/>
</dbReference>
<dbReference type="OrthoDB" id="5411773at2759"/>
<dbReference type="Gene3D" id="6.10.140.1740">
    <property type="match status" value="1"/>
</dbReference>
<evidence type="ECO:0000256" key="9">
    <source>
        <dbReference type="PIRSR" id="PIRSR628651-51"/>
    </source>
</evidence>
<feature type="site" description="Histone H3K4me3 binding" evidence="8">
    <location>
        <position position="228"/>
    </location>
</feature>
<dbReference type="FunFam" id="3.30.40.10:FF:000016">
    <property type="entry name" value="Inhibitor of growth protein"/>
    <property type="match status" value="1"/>
</dbReference>